<sequence length="250" mass="28178">MLSIFTVVDAIYDSNPGDLIVIDEPELSLHPSLQRKLAQVLLDFSADRQIIIATHSPFFISWESLRNGGSIARVVKENARSVIYQMPVSMRDVINGLISNLNNPHVLGLDAKEMFFLEENINIVEGQEDVVFLKRALLLLGIDLKGSFFGWGIGGATNLPNILLLLTHLGFTKVACLLDNNMRELAERMAKLYPNYSFFIFPTDDIRDKKPVKARDQIEGLMDSSGENVKEHYREEVAQTISQINDYHSN</sequence>
<comment type="caution">
    <text evidence="2">The sequence shown here is derived from an EMBL/GenBank/DDBJ whole genome shotgun (WGS) entry which is preliminary data.</text>
</comment>
<dbReference type="InterPro" id="IPR003959">
    <property type="entry name" value="ATPase_AAA_core"/>
</dbReference>
<evidence type="ECO:0000313" key="3">
    <source>
        <dbReference type="Proteomes" id="UP001139000"/>
    </source>
</evidence>
<organism evidence="2 3">
    <name type="scientific">Dyadobacter chenwenxiniae</name>
    <dbReference type="NCBI Taxonomy" id="2906456"/>
    <lineage>
        <taxon>Bacteria</taxon>
        <taxon>Pseudomonadati</taxon>
        <taxon>Bacteroidota</taxon>
        <taxon>Cytophagia</taxon>
        <taxon>Cytophagales</taxon>
        <taxon>Spirosomataceae</taxon>
        <taxon>Dyadobacter</taxon>
    </lineage>
</organism>
<name>A0A9X1PKK5_9BACT</name>
<dbReference type="PANTHER" id="PTHR43581:SF4">
    <property type="entry name" value="ATP_GTP PHOSPHATASE"/>
    <property type="match status" value="1"/>
</dbReference>
<dbReference type="Gene3D" id="3.40.50.300">
    <property type="entry name" value="P-loop containing nucleotide triphosphate hydrolases"/>
    <property type="match status" value="1"/>
</dbReference>
<dbReference type="Pfam" id="PF13304">
    <property type="entry name" value="AAA_21"/>
    <property type="match status" value="1"/>
</dbReference>
<gene>
    <name evidence="2" type="ORF">LXM26_14875</name>
</gene>
<dbReference type="GO" id="GO:0016887">
    <property type="term" value="F:ATP hydrolysis activity"/>
    <property type="evidence" value="ECO:0007669"/>
    <property type="project" value="InterPro"/>
</dbReference>
<feature type="domain" description="ATPase AAA-type core" evidence="1">
    <location>
        <begin position="1"/>
        <end position="61"/>
    </location>
</feature>
<keyword evidence="2" id="KW-0067">ATP-binding</keyword>
<dbReference type="InterPro" id="IPR051396">
    <property type="entry name" value="Bact_Antivir_Def_Nuclease"/>
</dbReference>
<dbReference type="Proteomes" id="UP001139000">
    <property type="component" value="Unassembled WGS sequence"/>
</dbReference>
<dbReference type="SUPFAM" id="SSF52540">
    <property type="entry name" value="P-loop containing nucleoside triphosphate hydrolases"/>
    <property type="match status" value="1"/>
</dbReference>
<dbReference type="GO" id="GO:0005524">
    <property type="term" value="F:ATP binding"/>
    <property type="evidence" value="ECO:0007669"/>
    <property type="project" value="UniProtKB-KW"/>
</dbReference>
<keyword evidence="2" id="KW-0547">Nucleotide-binding</keyword>
<dbReference type="PANTHER" id="PTHR43581">
    <property type="entry name" value="ATP/GTP PHOSPHATASE"/>
    <property type="match status" value="1"/>
</dbReference>
<reference evidence="2" key="1">
    <citation type="submission" date="2021-12" db="EMBL/GenBank/DDBJ databases">
        <title>Novel species in genus Dyadobacter.</title>
        <authorList>
            <person name="Ma C."/>
        </authorList>
    </citation>
    <scope>NUCLEOTIDE SEQUENCE</scope>
    <source>
        <strain evidence="2">LJ419</strain>
    </source>
</reference>
<evidence type="ECO:0000313" key="2">
    <source>
        <dbReference type="EMBL" id="MCF0062790.1"/>
    </source>
</evidence>
<keyword evidence="3" id="KW-1185">Reference proteome</keyword>
<dbReference type="AlphaFoldDB" id="A0A9X1PKK5"/>
<evidence type="ECO:0000259" key="1">
    <source>
        <dbReference type="Pfam" id="PF13304"/>
    </source>
</evidence>
<dbReference type="InterPro" id="IPR027417">
    <property type="entry name" value="P-loop_NTPase"/>
</dbReference>
<proteinExistence type="predicted"/>
<protein>
    <submittedName>
        <fullName evidence="2">ATP-binding protein</fullName>
    </submittedName>
</protein>
<dbReference type="EMBL" id="JAJTTC010000003">
    <property type="protein sequence ID" value="MCF0062790.1"/>
    <property type="molecule type" value="Genomic_DNA"/>
</dbReference>
<accession>A0A9X1PKK5</accession>